<protein>
    <submittedName>
        <fullName evidence="3">Beta-mannosyltransferase 4-like</fullName>
    </submittedName>
</protein>
<evidence type="ECO:0000313" key="4">
    <source>
        <dbReference type="Proteomes" id="UP000634136"/>
    </source>
</evidence>
<gene>
    <name evidence="3" type="ORF">G2W53_032517</name>
</gene>
<feature type="region of interest" description="Disordered" evidence="2">
    <location>
        <begin position="1"/>
        <end position="25"/>
    </location>
</feature>
<comment type="caution">
    <text evidence="3">The sequence shown here is derived from an EMBL/GenBank/DDBJ whole genome shotgun (WGS) entry which is preliminary data.</text>
</comment>
<evidence type="ECO:0000256" key="1">
    <source>
        <dbReference type="SAM" id="Coils"/>
    </source>
</evidence>
<proteinExistence type="predicted"/>
<accession>A0A834SXH4</accession>
<dbReference type="EMBL" id="JAAIUW010000010">
    <property type="protein sequence ID" value="KAF7811541.1"/>
    <property type="molecule type" value="Genomic_DNA"/>
</dbReference>
<keyword evidence="4" id="KW-1185">Reference proteome</keyword>
<keyword evidence="3" id="KW-0808">Transferase</keyword>
<name>A0A834SXH4_9FABA</name>
<reference evidence="3" key="1">
    <citation type="submission" date="2020-09" db="EMBL/GenBank/DDBJ databases">
        <title>Genome-Enabled Discovery of Anthraquinone Biosynthesis in Senna tora.</title>
        <authorList>
            <person name="Kang S.-H."/>
            <person name="Pandey R.P."/>
            <person name="Lee C.-M."/>
            <person name="Sim J.-S."/>
            <person name="Jeong J.-T."/>
            <person name="Choi B.-S."/>
            <person name="Jung M."/>
            <person name="Ginzburg D."/>
            <person name="Zhao K."/>
            <person name="Won S.Y."/>
            <person name="Oh T.-J."/>
            <person name="Yu Y."/>
            <person name="Kim N.-H."/>
            <person name="Lee O.R."/>
            <person name="Lee T.-H."/>
            <person name="Bashyal P."/>
            <person name="Kim T.-S."/>
            <person name="Lee W.-H."/>
            <person name="Kawkins C."/>
            <person name="Kim C.-K."/>
            <person name="Kim J.S."/>
            <person name="Ahn B.O."/>
            <person name="Rhee S.Y."/>
            <person name="Sohng J.K."/>
        </authorList>
    </citation>
    <scope>NUCLEOTIDE SEQUENCE</scope>
    <source>
        <tissue evidence="3">Leaf</tissue>
    </source>
</reference>
<feature type="compositionally biased region" description="Polar residues" evidence="2">
    <location>
        <begin position="8"/>
        <end position="18"/>
    </location>
</feature>
<dbReference type="OrthoDB" id="691961at2759"/>
<evidence type="ECO:0000256" key="2">
    <source>
        <dbReference type="SAM" id="MobiDB-lite"/>
    </source>
</evidence>
<dbReference type="PANTHER" id="PTHR33878">
    <property type="entry name" value="OS08G0559000 PROTEIN"/>
    <property type="match status" value="1"/>
</dbReference>
<dbReference type="PANTHER" id="PTHR33878:SF4">
    <property type="entry name" value="OS08G0558900 PROTEIN"/>
    <property type="match status" value="1"/>
</dbReference>
<keyword evidence="1" id="KW-0175">Coiled coil</keyword>
<organism evidence="3 4">
    <name type="scientific">Senna tora</name>
    <dbReference type="NCBI Taxonomy" id="362788"/>
    <lineage>
        <taxon>Eukaryota</taxon>
        <taxon>Viridiplantae</taxon>
        <taxon>Streptophyta</taxon>
        <taxon>Embryophyta</taxon>
        <taxon>Tracheophyta</taxon>
        <taxon>Spermatophyta</taxon>
        <taxon>Magnoliopsida</taxon>
        <taxon>eudicotyledons</taxon>
        <taxon>Gunneridae</taxon>
        <taxon>Pentapetalae</taxon>
        <taxon>rosids</taxon>
        <taxon>fabids</taxon>
        <taxon>Fabales</taxon>
        <taxon>Fabaceae</taxon>
        <taxon>Caesalpinioideae</taxon>
        <taxon>Cassia clade</taxon>
        <taxon>Senna</taxon>
    </lineage>
</organism>
<keyword evidence="3" id="KW-0328">Glycosyltransferase</keyword>
<dbReference type="AlphaFoldDB" id="A0A834SXH4"/>
<dbReference type="GO" id="GO:0016757">
    <property type="term" value="F:glycosyltransferase activity"/>
    <property type="evidence" value="ECO:0007669"/>
    <property type="project" value="UniProtKB-KW"/>
</dbReference>
<feature type="coiled-coil region" evidence="1">
    <location>
        <begin position="44"/>
        <end position="78"/>
    </location>
</feature>
<dbReference type="Proteomes" id="UP000634136">
    <property type="component" value="Unassembled WGS sequence"/>
</dbReference>
<evidence type="ECO:0000313" key="3">
    <source>
        <dbReference type="EMBL" id="KAF7811541.1"/>
    </source>
</evidence>
<dbReference type="InterPro" id="IPR045284">
    <property type="entry name" value="At2g27730-like"/>
</dbReference>
<sequence>MAMRSVLSRGSVTRSMESSRGAMSRYFSDKGRVLSEEEQAKENVYIKKWERERLEKQKEKAEKEKVEKEKESADKALKVYFSLCPSHAPKASSSLDEKPEGAR</sequence>